<proteinExistence type="predicted"/>
<dbReference type="PROSITE" id="PS50850">
    <property type="entry name" value="MFS"/>
    <property type="match status" value="1"/>
</dbReference>
<dbReference type="SUPFAM" id="SSF103473">
    <property type="entry name" value="MFS general substrate transporter"/>
    <property type="match status" value="1"/>
</dbReference>
<reference evidence="9" key="1">
    <citation type="journal article" date="2019" name="Int. J. Syst. Evol. Microbiol.">
        <title>The Global Catalogue of Microorganisms (GCM) 10K type strain sequencing project: providing services to taxonomists for standard genome sequencing and annotation.</title>
        <authorList>
            <consortium name="The Broad Institute Genomics Platform"/>
            <consortium name="The Broad Institute Genome Sequencing Center for Infectious Disease"/>
            <person name="Wu L."/>
            <person name="Ma J."/>
        </authorList>
    </citation>
    <scope>NUCLEOTIDE SEQUENCE [LARGE SCALE GENOMIC DNA]</scope>
    <source>
        <strain evidence="9">CGMCC 4.1434</strain>
    </source>
</reference>
<organism evidence="8 9">
    <name type="scientific">Sporosarcina soli</name>
    <dbReference type="NCBI Taxonomy" id="334736"/>
    <lineage>
        <taxon>Bacteria</taxon>
        <taxon>Bacillati</taxon>
        <taxon>Bacillota</taxon>
        <taxon>Bacilli</taxon>
        <taxon>Bacillales</taxon>
        <taxon>Caryophanaceae</taxon>
        <taxon>Sporosarcina</taxon>
    </lineage>
</organism>
<dbReference type="Pfam" id="PF07690">
    <property type="entry name" value="MFS_1"/>
    <property type="match status" value="2"/>
</dbReference>
<feature type="transmembrane region" description="Helical" evidence="6">
    <location>
        <begin position="86"/>
        <end position="105"/>
    </location>
</feature>
<feature type="domain" description="Major facilitator superfamily (MFS) profile" evidence="7">
    <location>
        <begin position="20"/>
        <end position="422"/>
    </location>
</feature>
<evidence type="ECO:0000313" key="8">
    <source>
        <dbReference type="EMBL" id="MFC5587312.1"/>
    </source>
</evidence>
<dbReference type="Proteomes" id="UP001596109">
    <property type="component" value="Unassembled WGS sequence"/>
</dbReference>
<keyword evidence="3 6" id="KW-0812">Transmembrane</keyword>
<feature type="transmembrane region" description="Helical" evidence="6">
    <location>
        <begin position="178"/>
        <end position="200"/>
    </location>
</feature>
<feature type="transmembrane region" description="Helical" evidence="6">
    <location>
        <begin position="144"/>
        <end position="166"/>
    </location>
</feature>
<comment type="subcellular location">
    <subcellularLocation>
        <location evidence="1">Cell membrane</location>
        <topology evidence="1">Multi-pass membrane protein</topology>
    </subcellularLocation>
</comment>
<evidence type="ECO:0000256" key="1">
    <source>
        <dbReference type="ARBA" id="ARBA00004651"/>
    </source>
</evidence>
<dbReference type="PANTHER" id="PTHR43791:SF100">
    <property type="entry name" value="SUGAR TRANSPORTER"/>
    <property type="match status" value="1"/>
</dbReference>
<keyword evidence="4 6" id="KW-1133">Transmembrane helix</keyword>
<keyword evidence="2" id="KW-0813">Transport</keyword>
<sequence>MNNATETLEKRVIRKTMRRILPFALLLYIIAYLDRVNLGYAALQMNADLALTAEVFGLLSGIFFIGYFLFEVPSNMIMHKVGAKIWIARIMVTWGIISSLTAWAQTPMHLYILRFLLGVAEAGFFPGIILYLTYWFRVQERGRAAAFIIIAMPIGGMIGGPLSTWIMTNVEWLGWTGWRWMFVLEGLPAVLLGIVTLFYLTDRPSKAKWLTDEEKNWLETELTKEQQQKKQTTKTSKKEMFKDSNIWKLSFIYFLNFGAVYGLAFWLPSIIKSVSETLSLTSIGWLSTIPSIIAIPSMILWAWHSDKTNERRGHLMISFVIAAIGFIGCGFTSSAYMTIACIAFAAIGLYSFSGVFMSYVTTFFTDSTAPVGIATVNSLASLGGFFGPMVFGYFTFSTGMFFVGALLFTAFLVLLTMKNREPEQSAVEASQQQTVSAFKK</sequence>
<evidence type="ECO:0000256" key="5">
    <source>
        <dbReference type="ARBA" id="ARBA00023136"/>
    </source>
</evidence>
<dbReference type="Gene3D" id="1.20.1250.20">
    <property type="entry name" value="MFS general substrate transporter like domains"/>
    <property type="match status" value="2"/>
</dbReference>
<feature type="transmembrane region" description="Helical" evidence="6">
    <location>
        <begin position="111"/>
        <end position="132"/>
    </location>
</feature>
<evidence type="ECO:0000313" key="9">
    <source>
        <dbReference type="Proteomes" id="UP001596109"/>
    </source>
</evidence>
<protein>
    <submittedName>
        <fullName evidence="8">MFS transporter</fullName>
    </submittedName>
</protein>
<dbReference type="CDD" id="cd17319">
    <property type="entry name" value="MFS_ExuT_GudP_like"/>
    <property type="match status" value="1"/>
</dbReference>
<feature type="transmembrane region" description="Helical" evidence="6">
    <location>
        <begin position="49"/>
        <end position="70"/>
    </location>
</feature>
<evidence type="ECO:0000256" key="2">
    <source>
        <dbReference type="ARBA" id="ARBA00022448"/>
    </source>
</evidence>
<feature type="transmembrane region" description="Helical" evidence="6">
    <location>
        <begin position="400"/>
        <end position="417"/>
    </location>
</feature>
<gene>
    <name evidence="8" type="ORF">ACFPRA_00120</name>
</gene>
<evidence type="ECO:0000259" key="7">
    <source>
        <dbReference type="PROSITE" id="PS50850"/>
    </source>
</evidence>
<comment type="caution">
    <text evidence="8">The sequence shown here is derived from an EMBL/GenBank/DDBJ whole genome shotgun (WGS) entry which is preliminary data.</text>
</comment>
<feature type="transmembrane region" description="Helical" evidence="6">
    <location>
        <begin position="371"/>
        <end position="394"/>
    </location>
</feature>
<dbReference type="PANTHER" id="PTHR43791">
    <property type="entry name" value="PERMEASE-RELATED"/>
    <property type="match status" value="1"/>
</dbReference>
<keyword evidence="5 6" id="KW-0472">Membrane</keyword>
<evidence type="ECO:0000256" key="3">
    <source>
        <dbReference type="ARBA" id="ARBA00022692"/>
    </source>
</evidence>
<dbReference type="EMBL" id="JBHSNO010000001">
    <property type="protein sequence ID" value="MFC5587312.1"/>
    <property type="molecule type" value="Genomic_DNA"/>
</dbReference>
<dbReference type="RefSeq" id="WP_381429214.1">
    <property type="nucleotide sequence ID" value="NZ_JBHSNO010000001.1"/>
</dbReference>
<name>A0ABW0TD04_9BACL</name>
<feature type="transmembrane region" description="Helical" evidence="6">
    <location>
        <begin position="246"/>
        <end position="271"/>
    </location>
</feature>
<dbReference type="InterPro" id="IPR011701">
    <property type="entry name" value="MFS"/>
</dbReference>
<feature type="transmembrane region" description="Helical" evidence="6">
    <location>
        <begin position="342"/>
        <end position="364"/>
    </location>
</feature>
<accession>A0ABW0TD04</accession>
<feature type="transmembrane region" description="Helical" evidence="6">
    <location>
        <begin position="315"/>
        <end position="336"/>
    </location>
</feature>
<dbReference type="InterPro" id="IPR036259">
    <property type="entry name" value="MFS_trans_sf"/>
</dbReference>
<keyword evidence="9" id="KW-1185">Reference proteome</keyword>
<feature type="transmembrane region" description="Helical" evidence="6">
    <location>
        <begin position="283"/>
        <end position="303"/>
    </location>
</feature>
<dbReference type="InterPro" id="IPR020846">
    <property type="entry name" value="MFS_dom"/>
</dbReference>
<evidence type="ECO:0000256" key="4">
    <source>
        <dbReference type="ARBA" id="ARBA00022989"/>
    </source>
</evidence>
<evidence type="ECO:0000256" key="6">
    <source>
        <dbReference type="SAM" id="Phobius"/>
    </source>
</evidence>
<feature type="transmembrane region" description="Helical" evidence="6">
    <location>
        <begin position="20"/>
        <end position="43"/>
    </location>
</feature>